<feature type="transmembrane region" description="Helical" evidence="1">
    <location>
        <begin position="180"/>
        <end position="206"/>
    </location>
</feature>
<keyword evidence="3" id="KW-1185">Reference proteome</keyword>
<feature type="transmembrane region" description="Helical" evidence="1">
    <location>
        <begin position="430"/>
        <end position="450"/>
    </location>
</feature>
<gene>
    <name evidence="2" type="ORF">JMJ35_006789</name>
</gene>
<evidence type="ECO:0000313" key="3">
    <source>
        <dbReference type="Proteomes" id="UP001166286"/>
    </source>
</evidence>
<feature type="transmembrane region" description="Helical" evidence="1">
    <location>
        <begin position="371"/>
        <end position="392"/>
    </location>
</feature>
<dbReference type="Proteomes" id="UP001166286">
    <property type="component" value="Unassembled WGS sequence"/>
</dbReference>
<organism evidence="2 3">
    <name type="scientific">Cladonia borealis</name>
    <dbReference type="NCBI Taxonomy" id="184061"/>
    <lineage>
        <taxon>Eukaryota</taxon>
        <taxon>Fungi</taxon>
        <taxon>Dikarya</taxon>
        <taxon>Ascomycota</taxon>
        <taxon>Pezizomycotina</taxon>
        <taxon>Lecanoromycetes</taxon>
        <taxon>OSLEUM clade</taxon>
        <taxon>Lecanoromycetidae</taxon>
        <taxon>Lecanorales</taxon>
        <taxon>Lecanorineae</taxon>
        <taxon>Cladoniaceae</taxon>
        <taxon>Cladonia</taxon>
    </lineage>
</organism>
<name>A0AA39V007_9LECA</name>
<comment type="caution">
    <text evidence="2">The sequence shown here is derived from an EMBL/GenBank/DDBJ whole genome shotgun (WGS) entry which is preliminary data.</text>
</comment>
<evidence type="ECO:0000256" key="1">
    <source>
        <dbReference type="SAM" id="Phobius"/>
    </source>
</evidence>
<feature type="transmembrane region" description="Helical" evidence="1">
    <location>
        <begin position="462"/>
        <end position="482"/>
    </location>
</feature>
<keyword evidence="1" id="KW-1133">Transmembrane helix</keyword>
<sequence>MPSKSPLQVWFDFSNASPLTPYFNTPIPDLPGCTIAGSAANCSDVCFNSTLLLDPQTPENLVTCGSWVSQCNSGYVNAPFESSDGGSLYNSTPSFDAFKAVGLTRDNGSCDGILLLQATLVNCFADFYYASRSITMDVQYTPYVCSNYSLFGAGQGSNPEQNCFNALCSPRKINPDLGGIGVYISLIMQSSIALLAALILFGLIIWPARNQKKREKHIQAIVMADIEFQKNQCYFAGAIQIASLVLSNHLFDPYLGPSRQQPDALDAGFLLALSTNGYIPVILNLVTIKNHGRQSWYLLLLSLSIFALSTGTLTWLSHFWANESMYDDPDHINSSWNGICEHYDIGSLSKAWCGRNFANPSYMRIFETRGWLWAIWANCLCWLLYCVACKLVDMVDLTQQKVETDMKLHPLNYMLAWVKENFSSKAWSRLGMGLFVLTWSLSFGYQFYLYNVVFSNAEIDTTWSFGQIVAIAIWAPCIVEYLNMELNGIFKGSEYKFPVPLRLTADDSVQHISHSGRQLEAIRPRQNHNHD</sequence>
<feature type="transmembrane region" description="Helical" evidence="1">
    <location>
        <begin position="298"/>
        <end position="321"/>
    </location>
</feature>
<dbReference type="EMBL" id="JAFEKC020000015">
    <property type="protein sequence ID" value="KAK0510357.1"/>
    <property type="molecule type" value="Genomic_DNA"/>
</dbReference>
<evidence type="ECO:0000313" key="2">
    <source>
        <dbReference type="EMBL" id="KAK0510357.1"/>
    </source>
</evidence>
<dbReference type="AlphaFoldDB" id="A0AA39V007"/>
<feature type="transmembrane region" description="Helical" evidence="1">
    <location>
        <begin position="233"/>
        <end position="251"/>
    </location>
</feature>
<accession>A0AA39V007</accession>
<keyword evidence="1" id="KW-0812">Transmembrane</keyword>
<proteinExistence type="predicted"/>
<reference evidence="2" key="1">
    <citation type="submission" date="2023-03" db="EMBL/GenBank/DDBJ databases">
        <title>Complete genome of Cladonia borealis.</title>
        <authorList>
            <person name="Park H."/>
        </authorList>
    </citation>
    <scope>NUCLEOTIDE SEQUENCE</scope>
    <source>
        <strain evidence="2">ANT050790</strain>
    </source>
</reference>
<protein>
    <submittedName>
        <fullName evidence="2">Uncharacterized protein</fullName>
    </submittedName>
</protein>
<feature type="transmembrane region" description="Helical" evidence="1">
    <location>
        <begin position="267"/>
        <end position="286"/>
    </location>
</feature>
<keyword evidence="1" id="KW-0472">Membrane</keyword>